<feature type="domain" description="ABC transporter" evidence="6">
    <location>
        <begin position="59"/>
        <end position="310"/>
    </location>
</feature>
<gene>
    <name evidence="7" type="ORF">FHS42_004790</name>
</gene>
<dbReference type="SMART" id="SM00382">
    <property type="entry name" value="AAA"/>
    <property type="match status" value="2"/>
</dbReference>
<comment type="similarity">
    <text evidence="1">Belongs to the ABC transporter superfamily.</text>
</comment>
<dbReference type="GO" id="GO:0005524">
    <property type="term" value="F:ATP binding"/>
    <property type="evidence" value="ECO:0007669"/>
    <property type="project" value="UniProtKB-KW"/>
</dbReference>
<dbReference type="InterPro" id="IPR027417">
    <property type="entry name" value="P-loop_NTPase"/>
</dbReference>
<keyword evidence="4 7" id="KW-0067">ATP-binding</keyword>
<dbReference type="AlphaFoldDB" id="A0A7W9V1E9"/>
<dbReference type="InterPro" id="IPR017871">
    <property type="entry name" value="ABC_transporter-like_CS"/>
</dbReference>
<dbReference type="Pfam" id="PF00005">
    <property type="entry name" value="ABC_tran"/>
    <property type="match status" value="2"/>
</dbReference>
<feature type="compositionally biased region" description="Polar residues" evidence="5">
    <location>
        <begin position="15"/>
        <end position="27"/>
    </location>
</feature>
<evidence type="ECO:0000313" key="8">
    <source>
        <dbReference type="Proteomes" id="UP000588098"/>
    </source>
</evidence>
<feature type="region of interest" description="Disordered" evidence="5">
    <location>
        <begin position="1"/>
        <end position="48"/>
    </location>
</feature>
<dbReference type="RefSeq" id="WP_184574837.1">
    <property type="nucleotide sequence ID" value="NZ_JACHJL010000012.1"/>
</dbReference>
<dbReference type="GO" id="GO:0055085">
    <property type="term" value="P:transmembrane transport"/>
    <property type="evidence" value="ECO:0007669"/>
    <property type="project" value="UniProtKB-ARBA"/>
</dbReference>
<dbReference type="PROSITE" id="PS50893">
    <property type="entry name" value="ABC_TRANSPORTER_2"/>
    <property type="match status" value="2"/>
</dbReference>
<feature type="domain" description="ABC transporter" evidence="6">
    <location>
        <begin position="333"/>
        <end position="581"/>
    </location>
</feature>
<protein>
    <submittedName>
        <fullName evidence="7">Peptide/nickel transport system ATP-binding protein</fullName>
    </submittedName>
</protein>
<dbReference type="Gene3D" id="3.40.50.300">
    <property type="entry name" value="P-loop containing nucleotide triphosphate hydrolases"/>
    <property type="match status" value="2"/>
</dbReference>
<dbReference type="InterPro" id="IPR050319">
    <property type="entry name" value="ABC_transp_ATP-bind"/>
</dbReference>
<dbReference type="PANTHER" id="PTHR43776">
    <property type="entry name" value="TRANSPORT ATP-BINDING PROTEIN"/>
    <property type="match status" value="1"/>
</dbReference>
<dbReference type="NCBIfam" id="TIGR01727">
    <property type="entry name" value="oligo_HPY"/>
    <property type="match status" value="1"/>
</dbReference>
<evidence type="ECO:0000259" key="6">
    <source>
        <dbReference type="PROSITE" id="PS50893"/>
    </source>
</evidence>
<keyword evidence="8" id="KW-1185">Reference proteome</keyword>
<accession>A0A7W9V1E9</accession>
<dbReference type="SUPFAM" id="SSF52540">
    <property type="entry name" value="P-loop containing nucleoside triphosphate hydrolases"/>
    <property type="match status" value="2"/>
</dbReference>
<dbReference type="Proteomes" id="UP000588098">
    <property type="component" value="Unassembled WGS sequence"/>
</dbReference>
<dbReference type="NCBIfam" id="NF007739">
    <property type="entry name" value="PRK10419.1"/>
    <property type="match status" value="2"/>
</dbReference>
<evidence type="ECO:0000256" key="1">
    <source>
        <dbReference type="ARBA" id="ARBA00005417"/>
    </source>
</evidence>
<evidence type="ECO:0000256" key="5">
    <source>
        <dbReference type="SAM" id="MobiDB-lite"/>
    </source>
</evidence>
<dbReference type="Pfam" id="PF08352">
    <property type="entry name" value="oligo_HPY"/>
    <property type="match status" value="1"/>
</dbReference>
<keyword evidence="3" id="KW-0547">Nucleotide-binding</keyword>
<comment type="caution">
    <text evidence="7">The sequence shown here is derived from an EMBL/GenBank/DDBJ whole genome shotgun (WGS) entry which is preliminary data.</text>
</comment>
<dbReference type="InterPro" id="IPR003439">
    <property type="entry name" value="ABC_transporter-like_ATP-bd"/>
</dbReference>
<proteinExistence type="inferred from homology"/>
<organism evidence="7 8">
    <name type="scientific">Streptomyces zagrosensis</name>
    <dbReference type="NCBI Taxonomy" id="1042984"/>
    <lineage>
        <taxon>Bacteria</taxon>
        <taxon>Bacillati</taxon>
        <taxon>Actinomycetota</taxon>
        <taxon>Actinomycetes</taxon>
        <taxon>Kitasatosporales</taxon>
        <taxon>Streptomycetaceae</taxon>
        <taxon>Streptomyces</taxon>
    </lineage>
</organism>
<evidence type="ECO:0000313" key="7">
    <source>
        <dbReference type="EMBL" id="MBB5937709.1"/>
    </source>
</evidence>
<dbReference type="EMBL" id="JACHJL010000012">
    <property type="protein sequence ID" value="MBB5937709.1"/>
    <property type="molecule type" value="Genomic_DNA"/>
</dbReference>
<dbReference type="GO" id="GO:0015833">
    <property type="term" value="P:peptide transport"/>
    <property type="evidence" value="ECO:0007669"/>
    <property type="project" value="InterPro"/>
</dbReference>
<evidence type="ECO:0000256" key="2">
    <source>
        <dbReference type="ARBA" id="ARBA00022448"/>
    </source>
</evidence>
<dbReference type="GO" id="GO:0016887">
    <property type="term" value="F:ATP hydrolysis activity"/>
    <property type="evidence" value="ECO:0007669"/>
    <property type="project" value="InterPro"/>
</dbReference>
<dbReference type="InterPro" id="IPR003593">
    <property type="entry name" value="AAA+_ATPase"/>
</dbReference>
<name>A0A7W9V1E9_9ACTN</name>
<dbReference type="CDD" id="cd03257">
    <property type="entry name" value="ABC_NikE_OppD_transporters"/>
    <property type="match status" value="2"/>
</dbReference>
<dbReference type="InterPro" id="IPR013563">
    <property type="entry name" value="Oligopep_ABC_C"/>
</dbReference>
<evidence type="ECO:0000256" key="3">
    <source>
        <dbReference type="ARBA" id="ARBA00022741"/>
    </source>
</evidence>
<sequence length="664" mass="71260">MRSDAEQPDPEQPGAKQTSAQQPSTEQPGAAESDAVTTDAVRGVAAGSDAAEEPALLEVAGLSVTFTGDRRTRRPDLRAVREVNLTLRRGECLAMVGESGSGKSVTASALIGLVPGRAEVRGSVRLAGRELLGLDDREMSRVRGDRIGMVFQDPLAALLPVTSVGRQIAEAVRVHRRVSRAAALRRAVDLLDQVGIPDAARRARAFPYEFSGGMRQRVAIAVAIAGDPDLLIADEPTSALDTTVQAGVLNLLEALRKDRGCSLLLITHDLGVVARSCDRVAVMRDGRITEEGGVLPLLGAAVPAGHLGELLAATRDEERAAPAAPSAAGAPVLRVAGLRRHYRARQRLGRAAPPVRAVDGVSFTVLAGQSLALLGESGCGKTTTLHEILRLAAPQSGRIDVLGHDLSRLTPRDRRELRRQVQVVFQDPAASLDPRMRVGDIIAEPLDIQRASAAHRATRVEELLTMVELPPGTERLRPGLLSGGQRQRVAIARALATKPRLVLLDEPVSALDASLRVGMMRLLDNLRATMGLSYLLVSHDIQLVRRSADQVAVLYLGKVVEHGPAWSVLENPQHPYTRALVDASPTTDPARERSRERVVLLGDPHATPGVGCAFRPRCPLFPVSDEATRGSCVTSEPELRQTHPEKRQFAACHSRQLKTIIDAY</sequence>
<dbReference type="PROSITE" id="PS00211">
    <property type="entry name" value="ABC_TRANSPORTER_1"/>
    <property type="match status" value="2"/>
</dbReference>
<evidence type="ECO:0000256" key="4">
    <source>
        <dbReference type="ARBA" id="ARBA00022840"/>
    </source>
</evidence>
<reference evidence="7 8" key="1">
    <citation type="submission" date="2020-08" db="EMBL/GenBank/DDBJ databases">
        <title>Genomic Encyclopedia of Type Strains, Phase III (KMG-III): the genomes of soil and plant-associated and newly described type strains.</title>
        <authorList>
            <person name="Whitman W."/>
        </authorList>
    </citation>
    <scope>NUCLEOTIDE SEQUENCE [LARGE SCALE GENOMIC DNA]</scope>
    <source>
        <strain evidence="7 8">CECT 8305</strain>
    </source>
</reference>
<dbReference type="PANTHER" id="PTHR43776:SF7">
    <property type="entry name" value="D,D-DIPEPTIDE TRANSPORT ATP-BINDING PROTEIN DDPF-RELATED"/>
    <property type="match status" value="1"/>
</dbReference>
<dbReference type="NCBIfam" id="NF008453">
    <property type="entry name" value="PRK11308.1"/>
    <property type="match status" value="2"/>
</dbReference>
<keyword evidence="2" id="KW-0813">Transport</keyword>